<evidence type="ECO:0000313" key="8">
    <source>
        <dbReference type="EMBL" id="CDS19847.1"/>
    </source>
</evidence>
<dbReference type="Pfam" id="PF01778">
    <property type="entry name" value="Ribosomal_L28e"/>
    <property type="match status" value="1"/>
</dbReference>
<organism evidence="8">
    <name type="scientific">Echinococcus granulosus</name>
    <name type="common">Hydatid tapeworm</name>
    <dbReference type="NCBI Taxonomy" id="6210"/>
    <lineage>
        <taxon>Eukaryota</taxon>
        <taxon>Metazoa</taxon>
        <taxon>Spiralia</taxon>
        <taxon>Lophotrochozoa</taxon>
        <taxon>Platyhelminthes</taxon>
        <taxon>Cestoda</taxon>
        <taxon>Eucestoda</taxon>
        <taxon>Cyclophyllidea</taxon>
        <taxon>Taeniidae</taxon>
        <taxon>Echinococcus</taxon>
        <taxon>Echinococcus granulosus group</taxon>
    </lineage>
</organism>
<accession>A0A068WJB6</accession>
<evidence type="ECO:0000256" key="1">
    <source>
        <dbReference type="ARBA" id="ARBA00007926"/>
    </source>
</evidence>
<dbReference type="InterPro" id="IPR002672">
    <property type="entry name" value="Ribosomal_eL28"/>
</dbReference>
<dbReference type="EMBL" id="LK028580">
    <property type="protein sequence ID" value="CDS19847.1"/>
    <property type="molecule type" value="Genomic_DNA"/>
</dbReference>
<dbReference type="PANTHER" id="PTHR10544">
    <property type="entry name" value="60S RIBOSOMAL PROTEIN L28"/>
    <property type="match status" value="1"/>
</dbReference>
<dbReference type="WBParaSite" id="EgrG_000201600">
    <property type="protein sequence ID" value="EgrG_000201600"/>
    <property type="gene ID" value="EgrG_000201600"/>
</dbReference>
<evidence type="ECO:0000256" key="5">
    <source>
        <dbReference type="ARBA" id="ARBA00035330"/>
    </source>
</evidence>
<name>A0A068WJB6_ECHGR</name>
<keyword evidence="6" id="KW-1133">Transmembrane helix</keyword>
<protein>
    <recommendedName>
        <fullName evidence="4">Large ribosomal subunit protein eL28</fullName>
    </recommendedName>
    <alternativeName>
        <fullName evidence="5">60S ribosomal protein L28</fullName>
    </alternativeName>
</protein>
<reference evidence="8" key="2">
    <citation type="submission" date="2014-06" db="EMBL/GenBank/DDBJ databases">
        <authorList>
            <person name="Aslett M."/>
        </authorList>
    </citation>
    <scope>NUCLEOTIDE SEQUENCE</scope>
</reference>
<feature type="transmembrane region" description="Helical" evidence="6">
    <location>
        <begin position="33"/>
        <end position="55"/>
    </location>
</feature>
<evidence type="ECO:0000256" key="4">
    <source>
        <dbReference type="ARBA" id="ARBA00035223"/>
    </source>
</evidence>
<dbReference type="GO" id="GO:0003735">
    <property type="term" value="F:structural constituent of ribosome"/>
    <property type="evidence" value="ECO:0007669"/>
    <property type="project" value="InterPro"/>
</dbReference>
<dbReference type="GO" id="GO:1990904">
    <property type="term" value="C:ribonucleoprotein complex"/>
    <property type="evidence" value="ECO:0007669"/>
    <property type="project" value="UniProtKB-KW"/>
</dbReference>
<keyword evidence="6" id="KW-0812">Transmembrane</keyword>
<evidence type="ECO:0000256" key="6">
    <source>
        <dbReference type="SAM" id="Phobius"/>
    </source>
</evidence>
<proteinExistence type="inferred from homology"/>
<dbReference type="OrthoDB" id="338850at2759"/>
<evidence type="ECO:0000256" key="2">
    <source>
        <dbReference type="ARBA" id="ARBA00022980"/>
    </source>
</evidence>
<sequence>MLTLDTSFISLLTEQNPNMKASRRYNFLLTAPVYAIVNVAALTAGSLLFIGRAVFSMASHLNWMLIKNTHCFLMKRNGEQFSRDPLNMKGKNCFKYSGMVHKKAIGIKQEKGGKGVYFITKKAGFDHRPRKALARIKFVRGNRRTLQKIRNFVCLMKYRRELKMVGFYAWFYLRFSLPYEGLVPSCRPTNENRLHQLRRSRRTSVHRINDADNYCVALQFRPSVGLRDICMK</sequence>
<gene>
    <name evidence="8" type="ORF">EgrG_000201600</name>
</gene>
<comment type="similarity">
    <text evidence="1">Belongs to the eukaryotic ribosomal protein eL28 family.</text>
</comment>
<keyword evidence="6" id="KW-0472">Membrane</keyword>
<feature type="domain" description="Ribosomal eL28/Mak16" evidence="7">
    <location>
        <begin position="61"/>
        <end position="164"/>
    </location>
</feature>
<dbReference type="InterPro" id="IPR029004">
    <property type="entry name" value="Ribosomal_eL28/Mak16"/>
</dbReference>
<reference evidence="10" key="3">
    <citation type="submission" date="2020-10" db="UniProtKB">
        <authorList>
            <consortium name="WormBaseParasite"/>
        </authorList>
    </citation>
    <scope>IDENTIFICATION</scope>
</reference>
<dbReference type="Proteomes" id="UP000492820">
    <property type="component" value="Unassembled WGS sequence"/>
</dbReference>
<keyword evidence="2 8" id="KW-0689">Ribosomal protein</keyword>
<reference evidence="8 9" key="1">
    <citation type="journal article" date="2013" name="Nature">
        <title>The genomes of four tapeworm species reveal adaptations to parasitism.</title>
        <authorList>
            <person name="Tsai I.J."/>
            <person name="Zarowiecki M."/>
            <person name="Holroyd N."/>
            <person name="Garciarrubio A."/>
            <person name="Sanchez-Flores A."/>
            <person name="Brooks K.L."/>
            <person name="Tracey A."/>
            <person name="Bobes R.J."/>
            <person name="Fragoso G."/>
            <person name="Sciutto E."/>
            <person name="Aslett M."/>
            <person name="Beasley H."/>
            <person name="Bennett H.M."/>
            <person name="Cai J."/>
            <person name="Camicia F."/>
            <person name="Clark R."/>
            <person name="Cucher M."/>
            <person name="De Silva N."/>
            <person name="Day T.A."/>
            <person name="Deplazes P."/>
            <person name="Estrada K."/>
            <person name="Fernandez C."/>
            <person name="Holland P.W."/>
            <person name="Hou J."/>
            <person name="Hu S."/>
            <person name="Huckvale T."/>
            <person name="Hung S.S."/>
            <person name="Kamenetzky L."/>
            <person name="Keane J.A."/>
            <person name="Kiss F."/>
            <person name="Koziol U."/>
            <person name="Lambert O."/>
            <person name="Liu K."/>
            <person name="Luo X."/>
            <person name="Luo Y."/>
            <person name="Macchiaroli N."/>
            <person name="Nichol S."/>
            <person name="Paps J."/>
            <person name="Parkinson J."/>
            <person name="Pouchkina-Stantcheva N."/>
            <person name="Riddiford N."/>
            <person name="Rosenzvit M."/>
            <person name="Salinas G."/>
            <person name="Wasmuth J.D."/>
            <person name="Zamanian M."/>
            <person name="Zheng Y."/>
            <person name="Cai X."/>
            <person name="Soberon X."/>
            <person name="Olson P.D."/>
            <person name="Laclette J.P."/>
            <person name="Brehm K."/>
            <person name="Berriman M."/>
            <person name="Garciarrubio A."/>
            <person name="Bobes R.J."/>
            <person name="Fragoso G."/>
            <person name="Sanchez-Flores A."/>
            <person name="Estrada K."/>
            <person name="Cevallos M.A."/>
            <person name="Morett E."/>
            <person name="Gonzalez V."/>
            <person name="Portillo T."/>
            <person name="Ochoa-Leyva A."/>
            <person name="Jose M.V."/>
            <person name="Sciutto E."/>
            <person name="Landa A."/>
            <person name="Jimenez L."/>
            <person name="Valdes V."/>
            <person name="Carrero J.C."/>
            <person name="Larralde C."/>
            <person name="Morales-Montor J."/>
            <person name="Limon-Lason J."/>
            <person name="Soberon X."/>
            <person name="Laclette J.P."/>
        </authorList>
    </citation>
    <scope>NUCLEOTIDE SEQUENCE [LARGE SCALE GENOMIC DNA]</scope>
</reference>
<evidence type="ECO:0000259" key="7">
    <source>
        <dbReference type="Pfam" id="PF01778"/>
    </source>
</evidence>
<evidence type="ECO:0000313" key="9">
    <source>
        <dbReference type="Proteomes" id="UP000492820"/>
    </source>
</evidence>
<evidence type="ECO:0000256" key="3">
    <source>
        <dbReference type="ARBA" id="ARBA00023274"/>
    </source>
</evidence>
<dbReference type="AlphaFoldDB" id="A0A068WJB6"/>
<dbReference type="GO" id="GO:0005840">
    <property type="term" value="C:ribosome"/>
    <property type="evidence" value="ECO:0007669"/>
    <property type="project" value="UniProtKB-KW"/>
</dbReference>
<evidence type="ECO:0000313" key="10">
    <source>
        <dbReference type="WBParaSite" id="EgrG_000201600"/>
    </source>
</evidence>
<dbReference type="Gene3D" id="3.30.390.110">
    <property type="match status" value="1"/>
</dbReference>
<keyword evidence="3" id="KW-0687">Ribonucleoprotein</keyword>
<dbReference type="GO" id="GO:0006412">
    <property type="term" value="P:translation"/>
    <property type="evidence" value="ECO:0007669"/>
    <property type="project" value="InterPro"/>
</dbReference>